<keyword evidence="6" id="KW-1185">Reference proteome</keyword>
<evidence type="ECO:0000256" key="2">
    <source>
        <dbReference type="ARBA" id="ARBA00023136"/>
    </source>
</evidence>
<gene>
    <name evidence="5" type="ORF">TRN7648_01373</name>
</gene>
<dbReference type="STRING" id="441103.TRN7648_01373"/>
<reference evidence="5 6" key="1">
    <citation type="submission" date="2015-09" db="EMBL/GenBank/DDBJ databases">
        <authorList>
            <consortium name="Swine Surveillance"/>
        </authorList>
    </citation>
    <scope>NUCLEOTIDE SEQUENCE [LARGE SCALE GENOMIC DNA]</scope>
    <source>
        <strain evidence="5 6">CECT 7648</strain>
    </source>
</reference>
<sequence length="152" mass="16331">MRSMVGFAKVTVAACVLATLGACTAQYRTHGYMPPEDELSMIVPGVDTRASVEDLIGVPNAAGVLNDSGYYYIETDVRQFAWQAPEIVDRQILAITFDQAGVVENLTTYGLEDGQVVPLTRRVTRTSDGDIGFIKKLFGNIGGLNAADLLGN</sequence>
<organism evidence="5 6">
    <name type="scientific">Tropicibacter naphthalenivorans</name>
    <dbReference type="NCBI Taxonomy" id="441103"/>
    <lineage>
        <taxon>Bacteria</taxon>
        <taxon>Pseudomonadati</taxon>
        <taxon>Pseudomonadota</taxon>
        <taxon>Alphaproteobacteria</taxon>
        <taxon>Rhodobacterales</taxon>
        <taxon>Roseobacteraceae</taxon>
        <taxon>Tropicibacter</taxon>
    </lineage>
</organism>
<dbReference type="Pfam" id="PF04355">
    <property type="entry name" value="BamE"/>
    <property type="match status" value="1"/>
</dbReference>
<dbReference type="InterPro" id="IPR007450">
    <property type="entry name" value="BamE_dom"/>
</dbReference>
<evidence type="ECO:0000256" key="1">
    <source>
        <dbReference type="ARBA" id="ARBA00022729"/>
    </source>
</evidence>
<evidence type="ECO:0000259" key="4">
    <source>
        <dbReference type="Pfam" id="PF04355"/>
    </source>
</evidence>
<keyword evidence="2" id="KW-0472">Membrane</keyword>
<dbReference type="GO" id="GO:0019867">
    <property type="term" value="C:outer membrane"/>
    <property type="evidence" value="ECO:0007669"/>
    <property type="project" value="InterPro"/>
</dbReference>
<keyword evidence="1 3" id="KW-0732">Signal</keyword>
<feature type="chain" id="PRO_5006063100" evidence="3">
    <location>
        <begin position="26"/>
        <end position="152"/>
    </location>
</feature>
<dbReference type="Proteomes" id="UP000054935">
    <property type="component" value="Unassembled WGS sequence"/>
</dbReference>
<accession>A0A0P1G670</accession>
<evidence type="ECO:0000256" key="3">
    <source>
        <dbReference type="SAM" id="SignalP"/>
    </source>
</evidence>
<dbReference type="RefSeq" id="WP_058246880.1">
    <property type="nucleotide sequence ID" value="NZ_CYSE01000002.1"/>
</dbReference>
<dbReference type="AlphaFoldDB" id="A0A0P1G670"/>
<dbReference type="PROSITE" id="PS51257">
    <property type="entry name" value="PROKAR_LIPOPROTEIN"/>
    <property type="match status" value="1"/>
</dbReference>
<evidence type="ECO:0000313" key="5">
    <source>
        <dbReference type="EMBL" id="CUH77254.1"/>
    </source>
</evidence>
<dbReference type="EMBL" id="CYSE01000002">
    <property type="protein sequence ID" value="CUH77254.1"/>
    <property type="molecule type" value="Genomic_DNA"/>
</dbReference>
<feature type="domain" description="Outer membrane protein assembly factor BamE" evidence="4">
    <location>
        <begin position="31"/>
        <end position="105"/>
    </location>
</feature>
<feature type="signal peptide" evidence="3">
    <location>
        <begin position="1"/>
        <end position="25"/>
    </location>
</feature>
<protein>
    <submittedName>
        <fullName evidence="5">SmpA / OmlA family protein</fullName>
    </submittedName>
</protein>
<dbReference type="Gene3D" id="3.30.1450.10">
    <property type="match status" value="1"/>
</dbReference>
<dbReference type="InterPro" id="IPR037873">
    <property type="entry name" value="BamE-like"/>
</dbReference>
<evidence type="ECO:0000313" key="6">
    <source>
        <dbReference type="Proteomes" id="UP000054935"/>
    </source>
</evidence>
<name>A0A0P1G670_9RHOB</name>
<proteinExistence type="predicted"/>